<name>A0A6J2XDJ6_SITOR</name>
<dbReference type="InParanoid" id="A0A6J2XDJ6"/>
<dbReference type="RefSeq" id="XP_030749216.1">
    <property type="nucleotide sequence ID" value="XM_030893356.1"/>
</dbReference>
<reference evidence="2" key="1">
    <citation type="submission" date="2025-08" db="UniProtKB">
        <authorList>
            <consortium name="RefSeq"/>
        </authorList>
    </citation>
    <scope>IDENTIFICATION</scope>
    <source>
        <tissue evidence="2">Gonads</tissue>
    </source>
</reference>
<gene>
    <name evidence="2" type="primary">LOC115877196</name>
</gene>
<proteinExistence type="predicted"/>
<protein>
    <submittedName>
        <fullName evidence="2">Uncharacterized protein LOC115877196</fullName>
    </submittedName>
</protein>
<dbReference type="GeneID" id="115877196"/>
<keyword evidence="1" id="KW-1185">Reference proteome</keyword>
<sequence length="138" mass="15947">MYRMCLVNPDQRSLQRILWRENPDSPIEIFELATITYGMSAAAFLAIRCLHHIGLECSEESPVISDVIKNHFYVDDFLSGGDSIDDAIFIANEVTRYLKKGCFELRKWISNSPEILAHIQFNEKLDIIDFGARENHKR</sequence>
<dbReference type="KEGG" id="soy:115877196"/>
<dbReference type="OrthoDB" id="7990652at2759"/>
<dbReference type="AlphaFoldDB" id="A0A6J2XDJ6"/>
<dbReference type="PANTHER" id="PTHR47331">
    <property type="entry name" value="PHD-TYPE DOMAIN-CONTAINING PROTEIN"/>
    <property type="match status" value="1"/>
</dbReference>
<accession>A0A6J2XDJ6</accession>
<dbReference type="Proteomes" id="UP000504635">
    <property type="component" value="Unplaced"/>
</dbReference>
<organism evidence="1 2">
    <name type="scientific">Sitophilus oryzae</name>
    <name type="common">Rice weevil</name>
    <name type="synonym">Curculio oryzae</name>
    <dbReference type="NCBI Taxonomy" id="7048"/>
    <lineage>
        <taxon>Eukaryota</taxon>
        <taxon>Metazoa</taxon>
        <taxon>Ecdysozoa</taxon>
        <taxon>Arthropoda</taxon>
        <taxon>Hexapoda</taxon>
        <taxon>Insecta</taxon>
        <taxon>Pterygota</taxon>
        <taxon>Neoptera</taxon>
        <taxon>Endopterygota</taxon>
        <taxon>Coleoptera</taxon>
        <taxon>Polyphaga</taxon>
        <taxon>Cucujiformia</taxon>
        <taxon>Curculionidae</taxon>
        <taxon>Dryophthorinae</taxon>
        <taxon>Sitophilus</taxon>
    </lineage>
</organism>
<evidence type="ECO:0000313" key="1">
    <source>
        <dbReference type="Proteomes" id="UP000504635"/>
    </source>
</evidence>
<evidence type="ECO:0000313" key="2">
    <source>
        <dbReference type="RefSeq" id="XP_030749216.1"/>
    </source>
</evidence>